<protein>
    <submittedName>
        <fullName evidence="2">Uncharacterized protein</fullName>
    </submittedName>
</protein>
<gene>
    <name evidence="2" type="ORF">UU72_C0005G0021</name>
</gene>
<proteinExistence type="predicted"/>
<dbReference type="AlphaFoldDB" id="A0A0G0WWV4"/>
<sequence length="162" mass="18016">MLRKILWGILILGTPLIIAQITGSSLQQENSAYQFLSRIAAESDSWLIDNLVYFFRDPDWPWPILGSIFVLWTVSQVQELLAPEAKLEQLAPVKPAPAATAKPRRPQSTGTEKVSTTSPSQDSGMYKEESSSEIPKSNVFGNIAYKNMPAEDAQHYDPDKPP</sequence>
<feature type="compositionally biased region" description="Polar residues" evidence="1">
    <location>
        <begin position="107"/>
        <end position="123"/>
    </location>
</feature>
<feature type="compositionally biased region" description="Low complexity" evidence="1">
    <location>
        <begin position="92"/>
        <end position="101"/>
    </location>
</feature>
<dbReference type="Proteomes" id="UP000034163">
    <property type="component" value="Unassembled WGS sequence"/>
</dbReference>
<name>A0A0G0WWV4_UNCKA</name>
<evidence type="ECO:0000313" key="3">
    <source>
        <dbReference type="Proteomes" id="UP000034163"/>
    </source>
</evidence>
<feature type="region of interest" description="Disordered" evidence="1">
    <location>
        <begin position="92"/>
        <end position="138"/>
    </location>
</feature>
<dbReference type="EMBL" id="LCBS01000005">
    <property type="protein sequence ID" value="KKS17214.1"/>
    <property type="molecule type" value="Genomic_DNA"/>
</dbReference>
<evidence type="ECO:0000256" key="1">
    <source>
        <dbReference type="SAM" id="MobiDB-lite"/>
    </source>
</evidence>
<evidence type="ECO:0000313" key="2">
    <source>
        <dbReference type="EMBL" id="KKS17214.1"/>
    </source>
</evidence>
<organism evidence="2 3">
    <name type="scientific">candidate division WWE3 bacterium GW2011_GWB1_41_6</name>
    <dbReference type="NCBI Taxonomy" id="1619112"/>
    <lineage>
        <taxon>Bacteria</taxon>
        <taxon>Katanobacteria</taxon>
    </lineage>
</organism>
<accession>A0A0G0WWV4</accession>
<comment type="caution">
    <text evidence="2">The sequence shown here is derived from an EMBL/GenBank/DDBJ whole genome shotgun (WGS) entry which is preliminary data.</text>
</comment>
<reference evidence="2 3" key="1">
    <citation type="journal article" date="2015" name="Nature">
        <title>rRNA introns, odd ribosomes, and small enigmatic genomes across a large radiation of phyla.</title>
        <authorList>
            <person name="Brown C.T."/>
            <person name="Hug L.A."/>
            <person name="Thomas B.C."/>
            <person name="Sharon I."/>
            <person name="Castelle C.J."/>
            <person name="Singh A."/>
            <person name="Wilkins M.J."/>
            <person name="Williams K.H."/>
            <person name="Banfield J.F."/>
        </authorList>
    </citation>
    <scope>NUCLEOTIDE SEQUENCE [LARGE SCALE GENOMIC DNA]</scope>
</reference>